<dbReference type="Pfam" id="PF13416">
    <property type="entry name" value="SBP_bac_8"/>
    <property type="match status" value="1"/>
</dbReference>
<comment type="caution">
    <text evidence="5">The sequence shown here is derived from an EMBL/GenBank/DDBJ whole genome shotgun (WGS) entry which is preliminary data.</text>
</comment>
<sequence>MKKMSVLIAAILAFCGLLFLGSQQLSRQSGVTSAANTLSLYNWGDYIDPALIKKFEQETGYHVQYETFDSNEAMFTKIKQGGTAYDLTIPSDYMIEKMKKTHLLLPIDHRQLTNYHYLDQHFLNQSFDRGNRYSVPYFWGTLGIIYNDKFVKADEMQHWSDLWQPKWRNQLMLVDSARDIMGMALVEQGQSMNTTNSQTLIAAQQQLNQLSGNVKAIVADEIKTYMIQEEAPLAVTWSGEASEMLAQNSHLHYVVPSEGSNAWYDNMVIPKTAKHKKAAYAFINFMLDPHNAAQNAEYVGYATPNKQALAYLPAKVRQDRQFYPPLSTIKHLQVYQDLGARKVEEYNDLFLKFKMYRQ</sequence>
<evidence type="ECO:0000256" key="1">
    <source>
        <dbReference type="ARBA" id="ARBA00004418"/>
    </source>
</evidence>
<evidence type="ECO:0000313" key="5">
    <source>
        <dbReference type="EMBL" id="MFD1411271.1"/>
    </source>
</evidence>
<evidence type="ECO:0000256" key="3">
    <source>
        <dbReference type="ARBA" id="ARBA00022729"/>
    </source>
</evidence>
<comment type="subcellular location">
    <subcellularLocation>
        <location evidence="1">Periplasm</location>
    </subcellularLocation>
</comment>
<proteinExistence type="predicted"/>
<dbReference type="PANTHER" id="PTHR30222">
    <property type="entry name" value="SPERMIDINE/PUTRESCINE-BINDING PERIPLASMIC PROTEIN"/>
    <property type="match status" value="1"/>
</dbReference>
<keyword evidence="2" id="KW-0813">Transport</keyword>
<dbReference type="SUPFAM" id="SSF53850">
    <property type="entry name" value="Periplasmic binding protein-like II"/>
    <property type="match status" value="1"/>
</dbReference>
<evidence type="ECO:0000256" key="2">
    <source>
        <dbReference type="ARBA" id="ARBA00022448"/>
    </source>
</evidence>
<keyword evidence="3" id="KW-0732">Signal</keyword>
<dbReference type="RefSeq" id="WP_125647467.1">
    <property type="nucleotide sequence ID" value="NZ_JBHTOH010000038.1"/>
</dbReference>
<dbReference type="InterPro" id="IPR006059">
    <property type="entry name" value="SBP"/>
</dbReference>
<dbReference type="PIRSF" id="PIRSF019574">
    <property type="entry name" value="Periplasmic_polyamine_BP"/>
    <property type="match status" value="1"/>
</dbReference>
<dbReference type="Gene3D" id="3.40.190.10">
    <property type="entry name" value="Periplasmic binding protein-like II"/>
    <property type="match status" value="2"/>
</dbReference>
<dbReference type="CDD" id="cd13663">
    <property type="entry name" value="PBP2_PotD_PotF_like_2"/>
    <property type="match status" value="1"/>
</dbReference>
<accession>A0ABW4BM23</accession>
<protein>
    <submittedName>
        <fullName evidence="5">ABC transporter substrate-binding protein</fullName>
    </submittedName>
</protein>
<evidence type="ECO:0000256" key="4">
    <source>
        <dbReference type="ARBA" id="ARBA00022764"/>
    </source>
</evidence>
<dbReference type="PANTHER" id="PTHR30222:SF17">
    <property type="entry name" value="SPERMIDINE_PUTRESCINE-BINDING PERIPLASMIC PROTEIN"/>
    <property type="match status" value="1"/>
</dbReference>
<reference evidence="6" key="1">
    <citation type="journal article" date="2019" name="Int. J. Syst. Evol. Microbiol.">
        <title>The Global Catalogue of Microorganisms (GCM) 10K type strain sequencing project: providing services to taxonomists for standard genome sequencing and annotation.</title>
        <authorList>
            <consortium name="The Broad Institute Genomics Platform"/>
            <consortium name="The Broad Institute Genome Sequencing Center for Infectious Disease"/>
            <person name="Wu L."/>
            <person name="Ma J."/>
        </authorList>
    </citation>
    <scope>NUCLEOTIDE SEQUENCE [LARGE SCALE GENOMIC DNA]</scope>
    <source>
        <strain evidence="6">CCM 8937</strain>
    </source>
</reference>
<name>A0ABW4BM23_9LACO</name>
<keyword evidence="6" id="KW-1185">Reference proteome</keyword>
<organism evidence="5 6">
    <name type="scientific">Lapidilactobacillus gannanensis</name>
    <dbReference type="NCBI Taxonomy" id="2486002"/>
    <lineage>
        <taxon>Bacteria</taxon>
        <taxon>Bacillati</taxon>
        <taxon>Bacillota</taxon>
        <taxon>Bacilli</taxon>
        <taxon>Lactobacillales</taxon>
        <taxon>Lactobacillaceae</taxon>
        <taxon>Lapidilactobacillus</taxon>
    </lineage>
</organism>
<evidence type="ECO:0000313" key="6">
    <source>
        <dbReference type="Proteomes" id="UP001597191"/>
    </source>
</evidence>
<dbReference type="Proteomes" id="UP001597191">
    <property type="component" value="Unassembled WGS sequence"/>
</dbReference>
<keyword evidence="4" id="KW-0574">Periplasm</keyword>
<gene>
    <name evidence="5" type="ORF">ACFQ4R_06610</name>
</gene>
<dbReference type="EMBL" id="JBHTOH010000038">
    <property type="protein sequence ID" value="MFD1411271.1"/>
    <property type="molecule type" value="Genomic_DNA"/>
</dbReference>
<dbReference type="InterPro" id="IPR001188">
    <property type="entry name" value="Sperm_putr-bd"/>
</dbReference>
<dbReference type="PRINTS" id="PR00909">
    <property type="entry name" value="SPERMDNBNDNG"/>
</dbReference>